<reference evidence="12 13" key="2">
    <citation type="submission" date="2012-02" db="EMBL/GenBank/DDBJ databases">
        <title>Improved High-Quality Draft sequence of Eubacterium cellulosolvens 6.</title>
        <authorList>
            <consortium name="US DOE Joint Genome Institute"/>
            <person name="Lucas S."/>
            <person name="Han J."/>
            <person name="Lapidus A."/>
            <person name="Cheng J.-F."/>
            <person name="Goodwin L."/>
            <person name="Pitluck S."/>
            <person name="Peters L."/>
            <person name="Mikhailova N."/>
            <person name="Gu W."/>
            <person name="Detter J.C."/>
            <person name="Han C."/>
            <person name="Tapia R."/>
            <person name="Land M."/>
            <person name="Hauser L."/>
            <person name="Kyrpides N."/>
            <person name="Ivanova N."/>
            <person name="Pagani I."/>
            <person name="Johnson E."/>
            <person name="Mukhopadhyay B."/>
            <person name="Anderson I."/>
            <person name="Woyke T."/>
        </authorList>
    </citation>
    <scope>NUCLEOTIDE SEQUENCE [LARGE SCALE GENOMIC DNA]</scope>
    <source>
        <strain evidence="12 13">6</strain>
    </source>
</reference>
<evidence type="ECO:0000259" key="11">
    <source>
        <dbReference type="PROSITE" id="PS51643"/>
    </source>
</evidence>
<evidence type="ECO:0000256" key="2">
    <source>
        <dbReference type="ARBA" id="ARBA00009046"/>
    </source>
</evidence>
<dbReference type="InterPro" id="IPR006474">
    <property type="entry name" value="Helicase_Cas3_CRISPR-ass_core"/>
</dbReference>
<proteinExistence type="inferred from homology"/>
<evidence type="ECO:0000259" key="10">
    <source>
        <dbReference type="PROSITE" id="PS51192"/>
    </source>
</evidence>
<evidence type="ECO:0000256" key="7">
    <source>
        <dbReference type="ARBA" id="ARBA00022806"/>
    </source>
</evidence>
<dbReference type="GO" id="GO:0003676">
    <property type="term" value="F:nucleic acid binding"/>
    <property type="evidence" value="ECO:0007669"/>
    <property type="project" value="InterPro"/>
</dbReference>
<dbReference type="InterPro" id="IPR006483">
    <property type="entry name" value="CRISPR-assoc_Cas3_HD"/>
</dbReference>
<dbReference type="AlphaFoldDB" id="I5AUC7"/>
<dbReference type="InterPro" id="IPR011545">
    <property type="entry name" value="DEAD/DEAH_box_helicase_dom"/>
</dbReference>
<dbReference type="SMART" id="SM00471">
    <property type="entry name" value="HDc"/>
    <property type="match status" value="1"/>
</dbReference>
<protein>
    <submittedName>
        <fullName evidence="12">CRISPR-associated helicase Cas3/CRISPR-associated endonuclease Cas3-HD</fullName>
    </submittedName>
</protein>
<keyword evidence="7" id="KW-0347">Helicase</keyword>
<name>I5AUC7_EUBC6</name>
<dbReference type="SMART" id="SM00487">
    <property type="entry name" value="DEXDc"/>
    <property type="match status" value="1"/>
</dbReference>
<dbReference type="GO" id="GO:0046872">
    <property type="term" value="F:metal ion binding"/>
    <property type="evidence" value="ECO:0007669"/>
    <property type="project" value="UniProtKB-KW"/>
</dbReference>
<dbReference type="InterPro" id="IPR006674">
    <property type="entry name" value="HD_domain"/>
</dbReference>
<dbReference type="GO" id="GO:0016787">
    <property type="term" value="F:hydrolase activity"/>
    <property type="evidence" value="ECO:0007669"/>
    <property type="project" value="UniProtKB-KW"/>
</dbReference>
<dbReference type="SUPFAM" id="SSF52540">
    <property type="entry name" value="P-loop containing nucleoside triphosphate hydrolases"/>
    <property type="match status" value="1"/>
</dbReference>
<gene>
    <name evidence="12" type="ORF">EubceDRAFT1_1611</name>
</gene>
<dbReference type="InterPro" id="IPR038257">
    <property type="entry name" value="CRISPR-assoc_Cas3_HD_sf"/>
</dbReference>
<dbReference type="InterPro" id="IPR027417">
    <property type="entry name" value="P-loop_NTPase"/>
</dbReference>
<dbReference type="Pfam" id="PF00270">
    <property type="entry name" value="DEAD"/>
    <property type="match status" value="1"/>
</dbReference>
<dbReference type="Pfam" id="PF22590">
    <property type="entry name" value="Cas3-like_C_2"/>
    <property type="match status" value="1"/>
</dbReference>
<dbReference type="GO" id="GO:0005524">
    <property type="term" value="F:ATP binding"/>
    <property type="evidence" value="ECO:0007669"/>
    <property type="project" value="UniProtKB-KW"/>
</dbReference>
<dbReference type="NCBIfam" id="TIGR01596">
    <property type="entry name" value="cas3_HD"/>
    <property type="match status" value="1"/>
</dbReference>
<feature type="domain" description="HD Cas3-type" evidence="11">
    <location>
        <begin position="8"/>
        <end position="163"/>
    </location>
</feature>
<dbReference type="STRING" id="633697.EubceDRAFT1_1611"/>
<keyword evidence="8" id="KW-0067">ATP-binding</keyword>
<evidence type="ECO:0000313" key="12">
    <source>
        <dbReference type="EMBL" id="EIM57400.1"/>
    </source>
</evidence>
<dbReference type="Pfam" id="PF01966">
    <property type="entry name" value="HD"/>
    <property type="match status" value="1"/>
</dbReference>
<dbReference type="PROSITE" id="PS51192">
    <property type="entry name" value="HELICASE_ATP_BIND_1"/>
    <property type="match status" value="1"/>
</dbReference>
<reference evidence="12 13" key="1">
    <citation type="submission" date="2010-08" db="EMBL/GenBank/DDBJ databases">
        <authorList>
            <consortium name="US DOE Joint Genome Institute (JGI-PGF)"/>
            <person name="Lucas S."/>
            <person name="Copeland A."/>
            <person name="Lapidus A."/>
            <person name="Cheng J.-F."/>
            <person name="Bruce D."/>
            <person name="Goodwin L."/>
            <person name="Pitluck S."/>
            <person name="Land M.L."/>
            <person name="Hauser L."/>
            <person name="Chang Y.-J."/>
            <person name="Anderson I.J."/>
            <person name="Johnson E."/>
            <person name="Mulhopadhyay B."/>
            <person name="Kyrpides N."/>
            <person name="Woyke T.J."/>
        </authorList>
    </citation>
    <scope>NUCLEOTIDE SEQUENCE [LARGE SCALE GENOMIC DNA]</scope>
    <source>
        <strain evidence="12 13">6</strain>
    </source>
</reference>
<keyword evidence="3" id="KW-0540">Nuclease</keyword>
<dbReference type="CDD" id="cd09641">
    <property type="entry name" value="Cas3''_I"/>
    <property type="match status" value="1"/>
</dbReference>
<comment type="similarity">
    <text evidence="1">In the N-terminal section; belongs to the CRISPR-associated nuclease Cas3-HD family.</text>
</comment>
<dbReference type="GO" id="GO:0051607">
    <property type="term" value="P:defense response to virus"/>
    <property type="evidence" value="ECO:0007669"/>
    <property type="project" value="UniProtKB-KW"/>
</dbReference>
<keyword evidence="5" id="KW-0547">Nucleotide-binding</keyword>
<dbReference type="EMBL" id="CM001487">
    <property type="protein sequence ID" value="EIM57400.1"/>
    <property type="molecule type" value="Genomic_DNA"/>
</dbReference>
<sequence length="702" mass="79779">MYLAHISDDGREQSIKEHLEKTAEMAASFAKPFCMEKQARIAGLLHDIGKYSAGFQKRLQGGPKVDHSTAGALEAWAKRFLVEAFCVAGHHAGLPNAGSSVEIDGASLNARIKRAKQGGIESYEIWKDEISLPQCDEEKLKDLLALSYKIRMIFSCLVDADYLDTERFMSGYIDRGRPFEIDELENALNEYIEPWFPANNDLNKLRCEILDHVMNEGMQLERGLYTLTVPTGGGKTVASLAFAIKHAKRNGMSRIIYVIPFTSIIEQTADIFRTIFGDEVVLEHHSGVEYEENEESLFYLKATENWDMPVVVTTSVQFFESFYKNKSSSSRKLHNVANSVVVFDEAQMLPVSYIKPCVALMTELVKRYKASVVLCTATQPSLNRIIEEFDPDYKEHELCPKEYYDAELFKRTTYKYDEMYTIEELVKLICQNEQSLCIVNSRRAAQQIFESMHGEGCFHLSTNMYPAHRKKVLAEIRLRLKEGMPCRVVSTSLIEAGVDVDFPCVYRQIAGIDSLLQAGGRCNREGKRDRSESVVHVFDLEEGSPEIFSIQIGASKHVIDKFDDIASKDAIHAYFEQLFYLKGDEALDEQKIIKQLRDSKLPFADISKQFNLIDNKTRTLYVDVEESKDLLEKVRMGIATKNDYRKLGLYGVNIYEYQYLKLLEHSAVELLDDGSVILIDSSLYSSDIGLHLEFKNGEAIMI</sequence>
<dbReference type="HOGENOM" id="CLU_010123_0_0_9"/>
<keyword evidence="6" id="KW-0378">Hydrolase</keyword>
<evidence type="ECO:0000256" key="6">
    <source>
        <dbReference type="ARBA" id="ARBA00022801"/>
    </source>
</evidence>
<evidence type="ECO:0000256" key="8">
    <source>
        <dbReference type="ARBA" id="ARBA00022840"/>
    </source>
</evidence>
<dbReference type="Gene3D" id="1.10.3210.30">
    <property type="match status" value="1"/>
</dbReference>
<evidence type="ECO:0000256" key="1">
    <source>
        <dbReference type="ARBA" id="ARBA00006847"/>
    </source>
</evidence>
<organism evidence="12 13">
    <name type="scientific">Eubacterium cellulosolvens (strain ATCC 43171 / JCM 9499 / 6)</name>
    <name type="common">Cillobacterium cellulosolvens</name>
    <dbReference type="NCBI Taxonomy" id="633697"/>
    <lineage>
        <taxon>Bacteria</taxon>
        <taxon>Bacillati</taxon>
        <taxon>Bacillota</taxon>
        <taxon>Clostridia</taxon>
        <taxon>Eubacteriales</taxon>
        <taxon>Eubacteriaceae</taxon>
        <taxon>Eubacterium</taxon>
    </lineage>
</organism>
<accession>I5AUC7</accession>
<dbReference type="GO" id="GO:0004386">
    <property type="term" value="F:helicase activity"/>
    <property type="evidence" value="ECO:0007669"/>
    <property type="project" value="UniProtKB-KW"/>
</dbReference>
<evidence type="ECO:0000256" key="5">
    <source>
        <dbReference type="ARBA" id="ARBA00022741"/>
    </source>
</evidence>
<dbReference type="Gene3D" id="3.40.50.300">
    <property type="entry name" value="P-loop containing nucleotide triphosphate hydrolases"/>
    <property type="match status" value="2"/>
</dbReference>
<dbReference type="eggNOG" id="COG1203">
    <property type="taxonomic scope" value="Bacteria"/>
</dbReference>
<evidence type="ECO:0000256" key="3">
    <source>
        <dbReference type="ARBA" id="ARBA00022722"/>
    </source>
</evidence>
<dbReference type="InterPro" id="IPR003607">
    <property type="entry name" value="HD/PDEase_dom"/>
</dbReference>
<dbReference type="GO" id="GO:0004519">
    <property type="term" value="F:endonuclease activity"/>
    <property type="evidence" value="ECO:0007669"/>
    <property type="project" value="UniProtKB-KW"/>
</dbReference>
<comment type="similarity">
    <text evidence="2">In the central section; belongs to the CRISPR-associated helicase Cas3 family.</text>
</comment>
<feature type="domain" description="Helicase ATP-binding" evidence="10">
    <location>
        <begin position="216"/>
        <end position="397"/>
    </location>
</feature>
<evidence type="ECO:0000256" key="9">
    <source>
        <dbReference type="ARBA" id="ARBA00023118"/>
    </source>
</evidence>
<dbReference type="NCBIfam" id="TIGR01587">
    <property type="entry name" value="cas3_core"/>
    <property type="match status" value="1"/>
</dbReference>
<keyword evidence="9" id="KW-0051">Antiviral defense</keyword>
<keyword evidence="4" id="KW-0479">Metal-binding</keyword>
<keyword evidence="13" id="KW-1185">Reference proteome</keyword>
<dbReference type="PROSITE" id="PS51643">
    <property type="entry name" value="HD_CAS3"/>
    <property type="match status" value="1"/>
</dbReference>
<evidence type="ECO:0000256" key="4">
    <source>
        <dbReference type="ARBA" id="ARBA00022723"/>
    </source>
</evidence>
<dbReference type="CDD" id="cd17930">
    <property type="entry name" value="DEXHc_cas3"/>
    <property type="match status" value="1"/>
</dbReference>
<evidence type="ECO:0000313" key="13">
    <source>
        <dbReference type="Proteomes" id="UP000005753"/>
    </source>
</evidence>
<dbReference type="InterPro" id="IPR014001">
    <property type="entry name" value="Helicase_ATP-bd"/>
</dbReference>
<dbReference type="SUPFAM" id="SSF109604">
    <property type="entry name" value="HD-domain/PDEase-like"/>
    <property type="match status" value="1"/>
</dbReference>
<keyword evidence="12" id="KW-0255">Endonuclease</keyword>
<dbReference type="Proteomes" id="UP000005753">
    <property type="component" value="Chromosome"/>
</dbReference>
<dbReference type="InterPro" id="IPR054712">
    <property type="entry name" value="Cas3-like_dom"/>
</dbReference>